<dbReference type="SMART" id="SM00448">
    <property type="entry name" value="REC"/>
    <property type="match status" value="1"/>
</dbReference>
<evidence type="ECO:0000313" key="6">
    <source>
        <dbReference type="EMBL" id="CUA93308.1"/>
    </source>
</evidence>
<dbReference type="PROSITE" id="PS50883">
    <property type="entry name" value="EAL"/>
    <property type="match status" value="1"/>
</dbReference>
<dbReference type="InterPro" id="IPR035965">
    <property type="entry name" value="PAS-like_dom_sf"/>
</dbReference>
<dbReference type="SUPFAM" id="SSF52172">
    <property type="entry name" value="CheY-like"/>
    <property type="match status" value="1"/>
</dbReference>
<feature type="domain" description="Response regulatory" evidence="2">
    <location>
        <begin position="14"/>
        <end position="130"/>
    </location>
</feature>
<proteinExistence type="predicted"/>
<dbReference type="SMART" id="SM00052">
    <property type="entry name" value="EAL"/>
    <property type="match status" value="1"/>
</dbReference>
<dbReference type="Gene3D" id="3.40.50.2300">
    <property type="match status" value="1"/>
</dbReference>
<evidence type="ECO:0000259" key="2">
    <source>
        <dbReference type="PROSITE" id="PS50110"/>
    </source>
</evidence>
<dbReference type="SMART" id="SM00086">
    <property type="entry name" value="PAC"/>
    <property type="match status" value="1"/>
</dbReference>
<gene>
    <name evidence="6" type="ORF">Ga0061069_101182</name>
</gene>
<keyword evidence="1" id="KW-0597">Phosphoprotein</keyword>
<evidence type="ECO:0000259" key="4">
    <source>
        <dbReference type="PROSITE" id="PS50113"/>
    </source>
</evidence>
<evidence type="ECO:0000256" key="1">
    <source>
        <dbReference type="PROSITE-ProRule" id="PRU00169"/>
    </source>
</evidence>
<dbReference type="Pfam" id="PF08447">
    <property type="entry name" value="PAS_3"/>
    <property type="match status" value="1"/>
</dbReference>
<dbReference type="PANTHER" id="PTHR33121:SF70">
    <property type="entry name" value="SIGNALING PROTEIN YKOW"/>
    <property type="match status" value="1"/>
</dbReference>
<evidence type="ECO:0000259" key="5">
    <source>
        <dbReference type="PROSITE" id="PS50883"/>
    </source>
</evidence>
<dbReference type="InterPro" id="IPR001610">
    <property type="entry name" value="PAC"/>
</dbReference>
<dbReference type="EMBL" id="CYHF01000001">
    <property type="protein sequence ID" value="CUA93308.1"/>
    <property type="molecule type" value="Genomic_DNA"/>
</dbReference>
<dbReference type="CDD" id="cd01948">
    <property type="entry name" value="EAL"/>
    <property type="match status" value="1"/>
</dbReference>
<dbReference type="GO" id="GO:0000160">
    <property type="term" value="P:phosphorelay signal transduction system"/>
    <property type="evidence" value="ECO:0007669"/>
    <property type="project" value="InterPro"/>
</dbReference>
<dbReference type="SUPFAM" id="SSF55785">
    <property type="entry name" value="PYP-like sensor domain (PAS domain)"/>
    <property type="match status" value="1"/>
</dbReference>
<dbReference type="PROSITE" id="PS50112">
    <property type="entry name" value="PAS"/>
    <property type="match status" value="1"/>
</dbReference>
<evidence type="ECO:0000259" key="3">
    <source>
        <dbReference type="PROSITE" id="PS50112"/>
    </source>
</evidence>
<dbReference type="STRING" id="339866.GCA_001418255_00180"/>
<dbReference type="InterPro" id="IPR000014">
    <property type="entry name" value="PAS"/>
</dbReference>
<dbReference type="AlphaFoldDB" id="A0A0K6HRA6"/>
<dbReference type="PROSITE" id="PS50110">
    <property type="entry name" value="RESPONSE_REGULATORY"/>
    <property type="match status" value="1"/>
</dbReference>
<dbReference type="Pfam" id="PF00563">
    <property type="entry name" value="EAL"/>
    <property type="match status" value="1"/>
</dbReference>
<dbReference type="InterPro" id="IPR043128">
    <property type="entry name" value="Rev_trsase/Diguanyl_cyclase"/>
</dbReference>
<dbReference type="InterPro" id="IPR000700">
    <property type="entry name" value="PAS-assoc_C"/>
</dbReference>
<feature type="domain" description="EAL" evidence="5">
    <location>
        <begin position="437"/>
        <end position="692"/>
    </location>
</feature>
<dbReference type="InterPro" id="IPR013655">
    <property type="entry name" value="PAS_fold_3"/>
</dbReference>
<accession>A0A0K6HRA6</accession>
<evidence type="ECO:0000313" key="7">
    <source>
        <dbReference type="Proteomes" id="UP000183649"/>
    </source>
</evidence>
<dbReference type="Proteomes" id="UP000183649">
    <property type="component" value="Unassembled WGS sequence"/>
</dbReference>
<feature type="domain" description="PAC" evidence="4">
    <location>
        <begin position="219"/>
        <end position="271"/>
    </location>
</feature>
<sequence>MSADNPQWNWTQSTVLVVEDDPASRELLTRRLARDGLNTLAAADGPSALAVLAQQPVSAVLLDIGLPAMSGLDVLRTLRQTHPADLLPVLMVTAFDETERLEEAFDCGASDYLNKPIHYPAVRARLKMHLERAHAARALLQARERETLMLQATNDGIWDWDSTSQRLHHSNNWFELLGWGNQPAPDTIDGWMARIHPDDQSETRQSFERFVSDPDQTRLKLQYRLRGGDDDFRWIETRGAAVRDALGQCLRLVGSHTDISALRYVNRVTQLPNLQRLIDRLDTHLQRLRDDPQGRVGVLVAQVLDIDHQLEFASGQTFGKAIEIMAETLYGRLGDRVQIGSGEQASQIVLLARDPHVDDAALETLARSLHDILQGGVTVLGKAIFPRLCVGVFAEAATHAQTRQSLAAAQLAARVAQENARPTLRFDTQVLQAEDRRKRVLGWLRDAIEDGPIEPWWQPILCANGVLAGFEALARWRGPDGQAISPAEFIPLAQSSGLIAALTDRILQRSLAALAQWRAEGLVAETAYTSVNFPPSALLDPAFPQYLSAAVASHDLPPSALCVEVTESDAAAPGEPMERITTKLRRLGFRLAIDDFGTGYSSLASLNRLAFETVKIDQSFVRGMMEQPRLHEMIRAIVGMARALGLRLVAEGVETQEQAQALGREGVDRMQGYLYARPMPEPDLRQWLQNRRVG</sequence>
<organism evidence="6 7">
    <name type="scientific">Thiomonas bhubaneswarensis</name>
    <dbReference type="NCBI Taxonomy" id="339866"/>
    <lineage>
        <taxon>Bacteria</taxon>
        <taxon>Pseudomonadati</taxon>
        <taxon>Pseudomonadota</taxon>
        <taxon>Betaproteobacteria</taxon>
        <taxon>Burkholderiales</taxon>
        <taxon>Thiomonas</taxon>
    </lineage>
</organism>
<dbReference type="InterPro" id="IPR011006">
    <property type="entry name" value="CheY-like_superfamily"/>
</dbReference>
<dbReference type="GO" id="GO:0071111">
    <property type="term" value="F:cyclic-guanylate-specific phosphodiesterase activity"/>
    <property type="evidence" value="ECO:0007669"/>
    <property type="project" value="InterPro"/>
</dbReference>
<keyword evidence="7" id="KW-1185">Reference proteome</keyword>
<protein>
    <submittedName>
        <fullName evidence="6">EAL domain, c-di-GMP-specific phosphodiesterase class I (Or its enzymatically inactive variant)</fullName>
    </submittedName>
</protein>
<dbReference type="PANTHER" id="PTHR33121">
    <property type="entry name" value="CYCLIC DI-GMP PHOSPHODIESTERASE PDEF"/>
    <property type="match status" value="1"/>
</dbReference>
<feature type="modified residue" description="4-aspartylphosphate" evidence="1">
    <location>
        <position position="63"/>
    </location>
</feature>
<dbReference type="InterPro" id="IPR001633">
    <property type="entry name" value="EAL_dom"/>
</dbReference>
<feature type="domain" description="PAS" evidence="3">
    <location>
        <begin position="142"/>
        <end position="214"/>
    </location>
</feature>
<name>A0A0K6HRA6_9BURK</name>
<dbReference type="OrthoDB" id="9813903at2"/>
<dbReference type="Gene3D" id="3.30.450.20">
    <property type="entry name" value="PAS domain"/>
    <property type="match status" value="1"/>
</dbReference>
<reference evidence="7" key="1">
    <citation type="submission" date="2015-08" db="EMBL/GenBank/DDBJ databases">
        <authorList>
            <person name="Varghese N."/>
        </authorList>
    </citation>
    <scope>NUCLEOTIDE SEQUENCE [LARGE SCALE GENOMIC DNA]</scope>
    <source>
        <strain evidence="7">DSM 18181</strain>
    </source>
</reference>
<dbReference type="Gene3D" id="3.20.20.450">
    <property type="entry name" value="EAL domain"/>
    <property type="match status" value="1"/>
</dbReference>
<dbReference type="Gene3D" id="3.30.70.270">
    <property type="match status" value="1"/>
</dbReference>
<dbReference type="SUPFAM" id="SSF141868">
    <property type="entry name" value="EAL domain-like"/>
    <property type="match status" value="1"/>
</dbReference>
<dbReference type="CDD" id="cd00130">
    <property type="entry name" value="PAS"/>
    <property type="match status" value="1"/>
</dbReference>
<dbReference type="PROSITE" id="PS50113">
    <property type="entry name" value="PAC"/>
    <property type="match status" value="1"/>
</dbReference>
<dbReference type="CDD" id="cd17574">
    <property type="entry name" value="REC_OmpR"/>
    <property type="match status" value="1"/>
</dbReference>
<dbReference type="InterPro" id="IPR035919">
    <property type="entry name" value="EAL_sf"/>
</dbReference>
<dbReference type="RefSeq" id="WP_055449147.1">
    <property type="nucleotide sequence ID" value="NZ_CYHF01000001.1"/>
</dbReference>
<dbReference type="InterPro" id="IPR050706">
    <property type="entry name" value="Cyclic-di-GMP_PDE-like"/>
</dbReference>
<dbReference type="InterPro" id="IPR001789">
    <property type="entry name" value="Sig_transdc_resp-reg_receiver"/>
</dbReference>
<dbReference type="Pfam" id="PF00072">
    <property type="entry name" value="Response_reg"/>
    <property type="match status" value="1"/>
</dbReference>